<dbReference type="Proteomes" id="UP000422736">
    <property type="component" value="Chromosome 1"/>
</dbReference>
<feature type="transmembrane region" description="Helical" evidence="2">
    <location>
        <begin position="87"/>
        <end position="111"/>
    </location>
</feature>
<reference evidence="3 4" key="2">
    <citation type="submission" date="2019-11" db="EMBL/GenBank/DDBJ databases">
        <authorList>
            <person name="Lu H."/>
        </authorList>
    </citation>
    <scope>NUCLEOTIDE SEQUENCE [LARGE SCALE GENOMIC DNA]</scope>
    <source>
        <strain evidence="3 4">FIM1</strain>
    </source>
</reference>
<dbReference type="PANTHER" id="PTHR35519">
    <property type="entry name" value="MEMBRANE PROTEINS"/>
    <property type="match status" value="1"/>
</dbReference>
<protein>
    <submittedName>
        <fullName evidence="3">Protein YLR326W</fullName>
    </submittedName>
</protein>
<keyword evidence="2" id="KW-1133">Transmembrane helix</keyword>
<accession>A0ABX6ES19</accession>
<feature type="compositionally biased region" description="Low complexity" evidence="1">
    <location>
        <begin position="193"/>
        <end position="202"/>
    </location>
</feature>
<proteinExistence type="predicted"/>
<dbReference type="InterPro" id="IPR025187">
    <property type="entry name" value="DUF4112"/>
</dbReference>
<keyword evidence="2" id="KW-0812">Transmembrane</keyword>
<reference evidence="3 4" key="1">
    <citation type="submission" date="2016-03" db="EMBL/GenBank/DDBJ databases">
        <title>How can Kluyveromyces marxianus grow so fast - potential evolutionary course in Saccharomyces Complex revealed by comparative genomics.</title>
        <authorList>
            <person name="Mo W."/>
            <person name="Lu W."/>
            <person name="Yang X."/>
            <person name="Qi J."/>
            <person name="Lv H."/>
        </authorList>
    </citation>
    <scope>NUCLEOTIDE SEQUENCE [LARGE SCALE GENOMIC DNA]</scope>
    <source>
        <strain evidence="3 4">FIM1</strain>
    </source>
</reference>
<feature type="transmembrane region" description="Helical" evidence="2">
    <location>
        <begin position="131"/>
        <end position="154"/>
    </location>
</feature>
<gene>
    <name evidence="3" type="ORF">FIM1_468</name>
</gene>
<dbReference type="EMBL" id="CP015054">
    <property type="protein sequence ID" value="QGN13822.1"/>
    <property type="molecule type" value="Genomic_DNA"/>
</dbReference>
<evidence type="ECO:0000313" key="3">
    <source>
        <dbReference type="EMBL" id="QGN13822.1"/>
    </source>
</evidence>
<name>A0ABX6ES19_KLUMA</name>
<evidence type="ECO:0000256" key="2">
    <source>
        <dbReference type="SAM" id="Phobius"/>
    </source>
</evidence>
<organism evidence="3 4">
    <name type="scientific">Kluyveromyces marxianus</name>
    <name type="common">Yeast</name>
    <name type="synonym">Candida kefyr</name>
    <dbReference type="NCBI Taxonomy" id="4911"/>
    <lineage>
        <taxon>Eukaryota</taxon>
        <taxon>Fungi</taxon>
        <taxon>Dikarya</taxon>
        <taxon>Ascomycota</taxon>
        <taxon>Saccharomycotina</taxon>
        <taxon>Saccharomycetes</taxon>
        <taxon>Saccharomycetales</taxon>
        <taxon>Saccharomycetaceae</taxon>
        <taxon>Kluyveromyces</taxon>
    </lineage>
</organism>
<dbReference type="Pfam" id="PF13430">
    <property type="entry name" value="DUF4112"/>
    <property type="match status" value="1"/>
</dbReference>
<sequence>MFVSLIVKKISQRVFGDIKVGDGEDPYYEDVTLVKKSFWGRGEQVVHKRLKKAIPEYIPQNERGILQRVRKRAYRLDMMFKVFGMRIGWLGIIGLLPVVGDVVCLFLSWTVFREACGVQGGLPVPVQAEMLGNICIDFVLGLIPIVGDIVGIAYKANSRNTLALERYLKRKYGPAGGPDDVSMNPFADSEGTAAAPSSSSGSDLDLQKKRS</sequence>
<feature type="region of interest" description="Disordered" evidence="1">
    <location>
        <begin position="173"/>
        <end position="211"/>
    </location>
</feature>
<evidence type="ECO:0000256" key="1">
    <source>
        <dbReference type="SAM" id="MobiDB-lite"/>
    </source>
</evidence>
<dbReference type="PANTHER" id="PTHR35519:SF2">
    <property type="entry name" value="PH DOMAIN PROTEIN"/>
    <property type="match status" value="1"/>
</dbReference>
<keyword evidence="2" id="KW-0472">Membrane</keyword>
<evidence type="ECO:0000313" key="4">
    <source>
        <dbReference type="Proteomes" id="UP000422736"/>
    </source>
</evidence>
<keyword evidence="4" id="KW-1185">Reference proteome</keyword>